<proteinExistence type="predicted"/>
<dbReference type="PANTHER" id="PTHR47723:SF19">
    <property type="entry name" value="POLYNUCLEOTIDYL TRANSFERASE, RIBONUCLEASE H-LIKE SUPERFAMILY PROTEIN"/>
    <property type="match status" value="1"/>
</dbReference>
<dbReference type="Pfam" id="PF13456">
    <property type="entry name" value="RVT_3"/>
    <property type="match status" value="1"/>
</dbReference>
<gene>
    <name evidence="2" type="ORF">PVK06_021339</name>
</gene>
<feature type="domain" description="RNase H type-1" evidence="1">
    <location>
        <begin position="8"/>
        <end position="102"/>
    </location>
</feature>
<evidence type="ECO:0000259" key="1">
    <source>
        <dbReference type="Pfam" id="PF13456"/>
    </source>
</evidence>
<dbReference type="PANTHER" id="PTHR47723">
    <property type="entry name" value="OS05G0353850 PROTEIN"/>
    <property type="match status" value="1"/>
</dbReference>
<accession>A0ABR0PQ89</accession>
<protein>
    <recommendedName>
        <fullName evidence="1">RNase H type-1 domain-containing protein</fullName>
    </recommendedName>
</protein>
<evidence type="ECO:0000313" key="2">
    <source>
        <dbReference type="EMBL" id="KAK5826420.1"/>
    </source>
</evidence>
<dbReference type="Proteomes" id="UP001358586">
    <property type="component" value="Chromosome 6"/>
</dbReference>
<dbReference type="InterPro" id="IPR053151">
    <property type="entry name" value="RNase_H-like"/>
</dbReference>
<comment type="caution">
    <text evidence="2">The sequence shown here is derived from an EMBL/GenBank/DDBJ whole genome shotgun (WGS) entry which is preliminary data.</text>
</comment>
<organism evidence="2 3">
    <name type="scientific">Gossypium arboreum</name>
    <name type="common">Tree cotton</name>
    <name type="synonym">Gossypium nanking</name>
    <dbReference type="NCBI Taxonomy" id="29729"/>
    <lineage>
        <taxon>Eukaryota</taxon>
        <taxon>Viridiplantae</taxon>
        <taxon>Streptophyta</taxon>
        <taxon>Embryophyta</taxon>
        <taxon>Tracheophyta</taxon>
        <taxon>Spermatophyta</taxon>
        <taxon>Magnoliopsida</taxon>
        <taxon>eudicotyledons</taxon>
        <taxon>Gunneridae</taxon>
        <taxon>Pentapetalae</taxon>
        <taxon>rosids</taxon>
        <taxon>malvids</taxon>
        <taxon>Malvales</taxon>
        <taxon>Malvaceae</taxon>
        <taxon>Malvoideae</taxon>
        <taxon>Gossypium</taxon>
    </lineage>
</organism>
<name>A0ABR0PQ89_GOSAR</name>
<keyword evidence="3" id="KW-1185">Reference proteome</keyword>
<dbReference type="InterPro" id="IPR044730">
    <property type="entry name" value="RNase_H-like_dom_plant"/>
</dbReference>
<dbReference type="EMBL" id="JARKNE010000006">
    <property type="protein sequence ID" value="KAK5826420.1"/>
    <property type="molecule type" value="Genomic_DNA"/>
</dbReference>
<reference evidence="2 3" key="1">
    <citation type="submission" date="2023-03" db="EMBL/GenBank/DDBJ databases">
        <title>WGS of Gossypium arboreum.</title>
        <authorList>
            <person name="Yu D."/>
        </authorList>
    </citation>
    <scope>NUCLEOTIDE SEQUENCE [LARGE SCALE GENOMIC DNA]</scope>
    <source>
        <tissue evidence="2">Leaf</tissue>
    </source>
</reference>
<evidence type="ECO:0000313" key="3">
    <source>
        <dbReference type="Proteomes" id="UP001358586"/>
    </source>
</evidence>
<dbReference type="InterPro" id="IPR002156">
    <property type="entry name" value="RNaseH_domain"/>
</dbReference>
<sequence length="106" mass="12053">MHDSTLSNPEKVGTGMIIQDNNGDWIAGAYKHIPCSVALRHSLMLVRDNNVSHIIVEFDAYSVTSLIRFHKLSSPLLYTLIYDCRTFLDGFHQYQLKHKFKEGGGE</sequence>
<dbReference type="CDD" id="cd06222">
    <property type="entry name" value="RNase_H_like"/>
    <property type="match status" value="1"/>
</dbReference>